<dbReference type="Proteomes" id="UP000092177">
    <property type="component" value="Chromosome 2"/>
</dbReference>
<evidence type="ECO:0000313" key="4">
    <source>
        <dbReference type="Proteomes" id="UP000092177"/>
    </source>
</evidence>
<dbReference type="EMBL" id="LTAN01000002">
    <property type="protein sequence ID" value="OBR14743.1"/>
    <property type="molecule type" value="Genomic_DNA"/>
</dbReference>
<organism evidence="3 4">
    <name type="scientific">Colletotrichum higginsianum (strain IMI 349063)</name>
    <name type="common">Crucifer anthracnose fungus</name>
    <dbReference type="NCBI Taxonomy" id="759273"/>
    <lineage>
        <taxon>Eukaryota</taxon>
        <taxon>Fungi</taxon>
        <taxon>Dikarya</taxon>
        <taxon>Ascomycota</taxon>
        <taxon>Pezizomycotina</taxon>
        <taxon>Sordariomycetes</taxon>
        <taxon>Hypocreomycetidae</taxon>
        <taxon>Glomerellales</taxon>
        <taxon>Glomerellaceae</taxon>
        <taxon>Colletotrichum</taxon>
        <taxon>Colletotrichum destructivum species complex</taxon>
    </lineage>
</organism>
<evidence type="ECO:0000313" key="3">
    <source>
        <dbReference type="EMBL" id="OBR14743.1"/>
    </source>
</evidence>
<feature type="region of interest" description="Disordered" evidence="1">
    <location>
        <begin position="15"/>
        <end position="69"/>
    </location>
</feature>
<feature type="signal peptide" evidence="2">
    <location>
        <begin position="1"/>
        <end position="17"/>
    </location>
</feature>
<proteinExistence type="predicted"/>
<keyword evidence="2" id="KW-0732">Signal</keyword>
<gene>
    <name evidence="3" type="ORF">CH63R_03469</name>
</gene>
<sequence length="69" mass="7353">MLALLLLWLFRPHRTEMTSTAKGRSNPETAPSPGRGTEGCDAIHAKTPHAHRPTSPASSDDPGLPLKLG</sequence>
<comment type="caution">
    <text evidence="3">The sequence shown here is derived from an EMBL/GenBank/DDBJ whole genome shotgun (WGS) entry which is preliminary data.</text>
</comment>
<feature type="compositionally biased region" description="Polar residues" evidence="1">
    <location>
        <begin position="17"/>
        <end position="29"/>
    </location>
</feature>
<dbReference type="KEGG" id="chig:CH63R_03469"/>
<protein>
    <recommendedName>
        <fullName evidence="5">Secreted protein</fullName>
    </recommendedName>
</protein>
<name>A0A1B7YRU4_COLHI</name>
<feature type="chain" id="PRO_5008601870" description="Secreted protein" evidence="2">
    <location>
        <begin position="18"/>
        <end position="69"/>
    </location>
</feature>
<evidence type="ECO:0000256" key="2">
    <source>
        <dbReference type="SAM" id="SignalP"/>
    </source>
</evidence>
<dbReference type="GeneID" id="28862551"/>
<evidence type="ECO:0000256" key="1">
    <source>
        <dbReference type="SAM" id="MobiDB-lite"/>
    </source>
</evidence>
<evidence type="ECO:0008006" key="5">
    <source>
        <dbReference type="Google" id="ProtNLM"/>
    </source>
</evidence>
<dbReference type="VEuPathDB" id="FungiDB:CH63R_03469"/>
<dbReference type="RefSeq" id="XP_018163260.1">
    <property type="nucleotide sequence ID" value="XM_018298444.1"/>
</dbReference>
<accession>A0A1B7YRU4</accession>
<dbReference type="AlphaFoldDB" id="A0A1B7YRU4"/>
<keyword evidence="4" id="KW-1185">Reference proteome</keyword>
<reference evidence="4" key="1">
    <citation type="journal article" date="2017" name="BMC Genomics">
        <title>Gapless genome assembly of Colletotrichum higginsianum reveals chromosome structure and association of transposable elements with secondary metabolite gene clusters.</title>
        <authorList>
            <person name="Dallery J.-F."/>
            <person name="Lapalu N."/>
            <person name="Zampounis A."/>
            <person name="Pigne S."/>
            <person name="Luyten I."/>
            <person name="Amselem J."/>
            <person name="Wittenberg A.H.J."/>
            <person name="Zhou S."/>
            <person name="de Queiroz M.V."/>
            <person name="Robin G.P."/>
            <person name="Auger A."/>
            <person name="Hainaut M."/>
            <person name="Henrissat B."/>
            <person name="Kim K.-T."/>
            <person name="Lee Y.-H."/>
            <person name="Lespinet O."/>
            <person name="Schwartz D.C."/>
            <person name="Thon M.R."/>
            <person name="O'Connell R.J."/>
        </authorList>
    </citation>
    <scope>NUCLEOTIDE SEQUENCE [LARGE SCALE GENOMIC DNA]</scope>
    <source>
        <strain evidence="4">IMI 349063</strain>
    </source>
</reference>